<dbReference type="GO" id="GO:0008270">
    <property type="term" value="F:zinc ion binding"/>
    <property type="evidence" value="ECO:0007669"/>
    <property type="project" value="UniProtKB-KW"/>
</dbReference>
<dbReference type="Pfam" id="PF06200">
    <property type="entry name" value="tify"/>
    <property type="match status" value="1"/>
</dbReference>
<protein>
    <submittedName>
        <fullName evidence="14">Uncharacterized protein</fullName>
    </submittedName>
</protein>
<evidence type="ECO:0000256" key="11">
    <source>
        <dbReference type="ARBA" id="ARBA00023242"/>
    </source>
</evidence>
<dbReference type="PANTHER" id="PTHR46125:SF20">
    <property type="entry name" value="GATA TRANSCRIPTION FACTOR 25"/>
    <property type="match status" value="1"/>
</dbReference>
<sequence>MYAAHPHHHHHHHLEIPDQIAGEEDAASVSPAGDSLDDSRIHYEHHPALLTGGSAIDEVPPEAAYVSGDGTDLAVPGHEDDSSQLTLSFQGQVYVFDAVTPKKVHAVLLLLGGYELSSGSQGVDMSLQTHRGVVDLPSRCSQPQRVASLNRFRQKRKERCFDRKVRYSVRQEVALRMQRSKGQFTSIKKSEGDTSWGSGQESGQDDVPQESSCTHCGISSKCTPMMRRGPSGLRSLCNACGLFWANRGTLRDLTKRPPDHALTSVEQNMQGGERNGLEGM</sequence>
<comment type="caution">
    <text evidence="14">The sequence shown here is derived from an EMBL/GenBank/DDBJ whole genome shotgun (WGS) entry which is preliminary data.</text>
</comment>
<evidence type="ECO:0000256" key="6">
    <source>
        <dbReference type="ARBA" id="ARBA00022833"/>
    </source>
</evidence>
<evidence type="ECO:0000256" key="13">
    <source>
        <dbReference type="PROSITE-ProRule" id="PRU00357"/>
    </source>
</evidence>
<evidence type="ECO:0000256" key="7">
    <source>
        <dbReference type="ARBA" id="ARBA00023015"/>
    </source>
</evidence>
<gene>
    <name evidence="14" type="ORF">CRG98_006510</name>
</gene>
<dbReference type="InterPro" id="IPR010399">
    <property type="entry name" value="Tify_dom"/>
</dbReference>
<keyword evidence="7" id="KW-0805">Transcription regulation</keyword>
<proteinExistence type="inferred from homology"/>
<dbReference type="InterPro" id="IPR010402">
    <property type="entry name" value="CCT_domain"/>
</dbReference>
<evidence type="ECO:0000256" key="5">
    <source>
        <dbReference type="ARBA" id="ARBA00022771"/>
    </source>
</evidence>
<reference evidence="14 15" key="1">
    <citation type="submission" date="2017-11" db="EMBL/GenBank/DDBJ databases">
        <title>De-novo sequencing of pomegranate (Punica granatum L.) genome.</title>
        <authorList>
            <person name="Akparov Z."/>
            <person name="Amiraslanov A."/>
            <person name="Hajiyeva S."/>
            <person name="Abbasov M."/>
            <person name="Kaur K."/>
            <person name="Hamwieh A."/>
            <person name="Solovyev V."/>
            <person name="Salamov A."/>
            <person name="Braich B."/>
            <person name="Kosarev P."/>
            <person name="Mahmoud A."/>
            <person name="Hajiyev E."/>
            <person name="Babayeva S."/>
            <person name="Izzatullayeva V."/>
            <person name="Mammadov A."/>
            <person name="Mammadov A."/>
            <person name="Sharifova S."/>
            <person name="Ojaghi J."/>
            <person name="Eynullazada K."/>
            <person name="Bayramov B."/>
            <person name="Abdulazimova A."/>
            <person name="Shahmuradov I."/>
        </authorList>
    </citation>
    <scope>NUCLEOTIDE SEQUENCE [LARGE SCALE GENOMIC DNA]</scope>
    <source>
        <strain evidence="15">cv. AG2017</strain>
        <tissue evidence="14">Leaf</tissue>
    </source>
</reference>
<keyword evidence="11 13" id="KW-0539">Nucleus</keyword>
<accession>A0A2I0KXA1</accession>
<evidence type="ECO:0000256" key="3">
    <source>
        <dbReference type="ARBA" id="ARBA00007722"/>
    </source>
</evidence>
<organism evidence="14 15">
    <name type="scientific">Punica granatum</name>
    <name type="common">Pomegranate</name>
    <dbReference type="NCBI Taxonomy" id="22663"/>
    <lineage>
        <taxon>Eukaryota</taxon>
        <taxon>Viridiplantae</taxon>
        <taxon>Streptophyta</taxon>
        <taxon>Embryophyta</taxon>
        <taxon>Tracheophyta</taxon>
        <taxon>Spermatophyta</taxon>
        <taxon>Magnoliopsida</taxon>
        <taxon>eudicotyledons</taxon>
        <taxon>Gunneridae</taxon>
        <taxon>Pentapetalae</taxon>
        <taxon>rosids</taxon>
        <taxon>malvids</taxon>
        <taxon>Myrtales</taxon>
        <taxon>Lythraceae</taxon>
        <taxon>Punica</taxon>
    </lineage>
</organism>
<dbReference type="EMBL" id="PGOL01000291">
    <property type="protein sequence ID" value="PKI73102.1"/>
    <property type="molecule type" value="Genomic_DNA"/>
</dbReference>
<evidence type="ECO:0000256" key="12">
    <source>
        <dbReference type="PROSITE-ProRule" id="PRU00094"/>
    </source>
</evidence>
<dbReference type="Gene3D" id="3.30.50.10">
    <property type="entry name" value="Erythroid Transcription Factor GATA-1, subunit A"/>
    <property type="match status" value="1"/>
</dbReference>
<evidence type="ECO:0000256" key="2">
    <source>
        <dbReference type="ARBA" id="ARBA00004123"/>
    </source>
</evidence>
<dbReference type="InterPro" id="IPR013088">
    <property type="entry name" value="Znf_NHR/GATA"/>
</dbReference>
<dbReference type="GO" id="GO:0005634">
    <property type="term" value="C:nucleus"/>
    <property type="evidence" value="ECO:0007669"/>
    <property type="project" value="UniProtKB-SubCell"/>
</dbReference>
<dbReference type="Pfam" id="PF00320">
    <property type="entry name" value="GATA"/>
    <property type="match status" value="1"/>
</dbReference>
<evidence type="ECO:0000313" key="14">
    <source>
        <dbReference type="EMBL" id="PKI73102.1"/>
    </source>
</evidence>
<dbReference type="AlphaFoldDB" id="A0A2I0KXA1"/>
<dbReference type="SUPFAM" id="SSF57716">
    <property type="entry name" value="Glucocorticoid receptor-like (DNA-binding domain)"/>
    <property type="match status" value="1"/>
</dbReference>
<dbReference type="GO" id="GO:0043565">
    <property type="term" value="F:sequence-specific DNA binding"/>
    <property type="evidence" value="ECO:0007669"/>
    <property type="project" value="InterPro"/>
</dbReference>
<keyword evidence="15" id="KW-1185">Reference proteome</keyword>
<evidence type="ECO:0000256" key="8">
    <source>
        <dbReference type="ARBA" id="ARBA00023125"/>
    </source>
</evidence>
<dbReference type="GO" id="GO:0006355">
    <property type="term" value="P:regulation of DNA-templated transcription"/>
    <property type="evidence" value="ECO:0007669"/>
    <property type="project" value="InterPro"/>
</dbReference>
<keyword evidence="10" id="KW-0804">Transcription</keyword>
<dbReference type="OrthoDB" id="2162994at2759"/>
<evidence type="ECO:0000313" key="15">
    <source>
        <dbReference type="Proteomes" id="UP000233551"/>
    </source>
</evidence>
<keyword evidence="5 12" id="KW-0863">Zinc-finger</keyword>
<dbReference type="PROSITE" id="PS50114">
    <property type="entry name" value="GATA_ZN_FINGER_2"/>
    <property type="match status" value="1"/>
</dbReference>
<evidence type="ECO:0000256" key="10">
    <source>
        <dbReference type="ARBA" id="ARBA00023163"/>
    </source>
</evidence>
<dbReference type="STRING" id="22663.A0A2I0KXA1"/>
<dbReference type="Pfam" id="PF06203">
    <property type="entry name" value="CCT"/>
    <property type="match status" value="1"/>
</dbReference>
<comment type="similarity">
    <text evidence="3">Belongs to the type IV zinc-finger family. Class C subfamily.</text>
</comment>
<keyword evidence="6" id="KW-0862">Zinc</keyword>
<keyword evidence="4" id="KW-0479">Metal-binding</keyword>
<keyword evidence="9" id="KW-0010">Activator</keyword>
<keyword evidence="8" id="KW-0238">DNA-binding</keyword>
<name>A0A2I0KXA1_PUNGR</name>
<comment type="function">
    <text evidence="1">Transcriptional activator that specifically binds 5'-GATA-3' or 5'-GAT-3' motifs within gene promoters.</text>
</comment>
<dbReference type="SMART" id="SM00979">
    <property type="entry name" value="TIFY"/>
    <property type="match status" value="1"/>
</dbReference>
<dbReference type="PROSITE" id="PS51017">
    <property type="entry name" value="CCT"/>
    <property type="match status" value="1"/>
</dbReference>
<comment type="subcellular location">
    <subcellularLocation>
        <location evidence="2 13">Nucleus</location>
    </subcellularLocation>
</comment>
<dbReference type="PROSITE" id="PS00344">
    <property type="entry name" value="GATA_ZN_FINGER_1"/>
    <property type="match status" value="1"/>
</dbReference>
<evidence type="ECO:0000256" key="9">
    <source>
        <dbReference type="ARBA" id="ARBA00023159"/>
    </source>
</evidence>
<dbReference type="GeneID" id="116207984"/>
<evidence type="ECO:0000256" key="1">
    <source>
        <dbReference type="ARBA" id="ARBA00002206"/>
    </source>
</evidence>
<evidence type="ECO:0000256" key="4">
    <source>
        <dbReference type="ARBA" id="ARBA00022723"/>
    </source>
</evidence>
<dbReference type="Proteomes" id="UP000233551">
    <property type="component" value="Unassembled WGS sequence"/>
</dbReference>
<dbReference type="CDD" id="cd00202">
    <property type="entry name" value="ZnF_GATA"/>
    <property type="match status" value="1"/>
</dbReference>
<dbReference type="InterPro" id="IPR000679">
    <property type="entry name" value="Znf_GATA"/>
</dbReference>
<dbReference type="PANTHER" id="PTHR46125">
    <property type="entry name" value="GATA TRANSCRIPTION FACTOR 28"/>
    <property type="match status" value="1"/>
</dbReference>
<dbReference type="SMART" id="SM00401">
    <property type="entry name" value="ZnF_GATA"/>
    <property type="match status" value="1"/>
</dbReference>
<dbReference type="InterPro" id="IPR045280">
    <property type="entry name" value="TIFY-like"/>
</dbReference>
<dbReference type="PROSITE" id="PS51320">
    <property type="entry name" value="TIFY"/>
    <property type="match status" value="1"/>
</dbReference>